<proteinExistence type="predicted"/>
<sequence length="112" mass="13324">MRFYQFIANVIILLILVFTTYYGTHARKEKRVTDALIITRSLLLLLIAEKIAEFLRYLPAFETLKCVQFIFLLILYLLAETTYRQKRTGFGNPFLNWYLLILMIFGCLWLAF</sequence>
<dbReference type="EMBL" id="AZFN01000009">
    <property type="protein sequence ID" value="KRM02616.1"/>
    <property type="molecule type" value="Genomic_DNA"/>
</dbReference>
<accession>A0A0R1VAR1</accession>
<evidence type="ECO:0000256" key="4">
    <source>
        <dbReference type="ARBA" id="ARBA00023136"/>
    </source>
</evidence>
<dbReference type="InterPro" id="IPR010899">
    <property type="entry name" value="UPF0344"/>
</dbReference>
<feature type="transmembrane region" description="Helical" evidence="5">
    <location>
        <begin position="6"/>
        <end position="23"/>
    </location>
</feature>
<protein>
    <recommendedName>
        <fullName evidence="8">Integral membrane protein</fullName>
    </recommendedName>
</protein>
<dbReference type="Pfam" id="PF07457">
    <property type="entry name" value="DUF1516"/>
    <property type="match status" value="1"/>
</dbReference>
<keyword evidence="4 5" id="KW-0472">Membrane</keyword>
<evidence type="ECO:0000313" key="6">
    <source>
        <dbReference type="EMBL" id="KRM02616.1"/>
    </source>
</evidence>
<keyword evidence="1" id="KW-1003">Cell membrane</keyword>
<organism evidence="6 7">
    <name type="scientific">Limosilactobacillus gastricus DSM 16045</name>
    <dbReference type="NCBI Taxonomy" id="1423749"/>
    <lineage>
        <taxon>Bacteria</taxon>
        <taxon>Bacillati</taxon>
        <taxon>Bacillota</taxon>
        <taxon>Bacilli</taxon>
        <taxon>Lactobacillales</taxon>
        <taxon>Lactobacillaceae</taxon>
        <taxon>Limosilactobacillus</taxon>
    </lineage>
</organism>
<evidence type="ECO:0000256" key="1">
    <source>
        <dbReference type="ARBA" id="ARBA00022475"/>
    </source>
</evidence>
<dbReference type="RefSeq" id="WP_056937203.1">
    <property type="nucleotide sequence ID" value="NZ_AZFN01000009.1"/>
</dbReference>
<dbReference type="Proteomes" id="UP000051739">
    <property type="component" value="Unassembled WGS sequence"/>
</dbReference>
<dbReference type="PATRIC" id="fig|1423749.3.peg.1853"/>
<gene>
    <name evidence="6" type="ORF">FC60_GL001792</name>
</gene>
<comment type="caution">
    <text evidence="6">The sequence shown here is derived from an EMBL/GenBank/DDBJ whole genome shotgun (WGS) entry which is preliminary data.</text>
</comment>
<feature type="transmembrane region" description="Helical" evidence="5">
    <location>
        <begin position="58"/>
        <end position="78"/>
    </location>
</feature>
<evidence type="ECO:0000256" key="3">
    <source>
        <dbReference type="ARBA" id="ARBA00022989"/>
    </source>
</evidence>
<evidence type="ECO:0000256" key="2">
    <source>
        <dbReference type="ARBA" id="ARBA00022692"/>
    </source>
</evidence>
<name>A0A0R1VAR1_9LACO</name>
<keyword evidence="2 5" id="KW-0812">Transmembrane</keyword>
<evidence type="ECO:0000313" key="7">
    <source>
        <dbReference type="Proteomes" id="UP000051739"/>
    </source>
</evidence>
<evidence type="ECO:0008006" key="8">
    <source>
        <dbReference type="Google" id="ProtNLM"/>
    </source>
</evidence>
<dbReference type="AlphaFoldDB" id="A0A0R1VAR1"/>
<keyword evidence="7" id="KW-1185">Reference proteome</keyword>
<feature type="transmembrane region" description="Helical" evidence="5">
    <location>
        <begin position="90"/>
        <end position="111"/>
    </location>
</feature>
<reference evidence="6 7" key="1">
    <citation type="journal article" date="2015" name="Genome Announc.">
        <title>Expanding the biotechnology potential of lactobacilli through comparative genomics of 213 strains and associated genera.</title>
        <authorList>
            <person name="Sun Z."/>
            <person name="Harris H.M."/>
            <person name="McCann A."/>
            <person name="Guo C."/>
            <person name="Argimon S."/>
            <person name="Zhang W."/>
            <person name="Yang X."/>
            <person name="Jeffery I.B."/>
            <person name="Cooney J.C."/>
            <person name="Kagawa T.F."/>
            <person name="Liu W."/>
            <person name="Song Y."/>
            <person name="Salvetti E."/>
            <person name="Wrobel A."/>
            <person name="Rasinkangas P."/>
            <person name="Parkhill J."/>
            <person name="Rea M.C."/>
            <person name="O'Sullivan O."/>
            <person name="Ritari J."/>
            <person name="Douillard F.P."/>
            <person name="Paul Ross R."/>
            <person name="Yang R."/>
            <person name="Briner A.E."/>
            <person name="Felis G.E."/>
            <person name="de Vos W.M."/>
            <person name="Barrangou R."/>
            <person name="Klaenhammer T.R."/>
            <person name="Caufield P.W."/>
            <person name="Cui Y."/>
            <person name="Zhang H."/>
            <person name="O'Toole P.W."/>
        </authorList>
    </citation>
    <scope>NUCLEOTIDE SEQUENCE [LARGE SCALE GENOMIC DNA]</scope>
    <source>
        <strain evidence="6 7">DSM 16045</strain>
    </source>
</reference>
<evidence type="ECO:0000256" key="5">
    <source>
        <dbReference type="SAM" id="Phobius"/>
    </source>
</evidence>
<keyword evidence="3 5" id="KW-1133">Transmembrane helix</keyword>